<dbReference type="OMA" id="MPSEEIY"/>
<feature type="domain" description="Dihydroorotate dehydrogenase catalytic" evidence="6">
    <location>
        <begin position="40"/>
        <end position="361"/>
    </location>
</feature>
<dbReference type="OrthoDB" id="297540at2759"/>
<evidence type="ECO:0000256" key="4">
    <source>
        <dbReference type="ARBA" id="ARBA00022643"/>
    </source>
</evidence>
<evidence type="ECO:0000259" key="6">
    <source>
        <dbReference type="Pfam" id="PF01180"/>
    </source>
</evidence>
<dbReference type="Proteomes" id="UP000039865">
    <property type="component" value="Unassembled WGS sequence"/>
</dbReference>
<comment type="cofactor">
    <cofactor evidence="1">
        <name>FMN</name>
        <dbReference type="ChEBI" id="CHEBI:58210"/>
    </cofactor>
</comment>
<dbReference type="GO" id="GO:0005743">
    <property type="term" value="C:mitochondrial inner membrane"/>
    <property type="evidence" value="ECO:0007669"/>
    <property type="project" value="TreeGrafter"/>
</dbReference>
<comment type="pathway">
    <text evidence="2">Pyrimidine metabolism; UMP biosynthesis via de novo pathway.</text>
</comment>
<protein>
    <submittedName>
        <fullName evidence="7">Dihydroorotate dehydrogenase</fullName>
    </submittedName>
</protein>
<dbReference type="InParanoid" id="A0A078AZD6"/>
<dbReference type="InterPro" id="IPR050074">
    <property type="entry name" value="DHO_dehydrogenase"/>
</dbReference>
<dbReference type="AlphaFoldDB" id="A0A078AZD6"/>
<dbReference type="GO" id="GO:0006207">
    <property type="term" value="P:'de novo' pyrimidine nucleobase biosynthetic process"/>
    <property type="evidence" value="ECO:0007669"/>
    <property type="project" value="TreeGrafter"/>
</dbReference>
<dbReference type="PANTHER" id="PTHR48109:SF4">
    <property type="entry name" value="DIHYDROOROTATE DEHYDROGENASE (QUINONE), MITOCHONDRIAL"/>
    <property type="match status" value="1"/>
</dbReference>
<dbReference type="PANTHER" id="PTHR48109">
    <property type="entry name" value="DIHYDROOROTATE DEHYDROGENASE (QUINONE), MITOCHONDRIAL-RELATED"/>
    <property type="match status" value="1"/>
</dbReference>
<accession>A0A078AZD6</accession>
<gene>
    <name evidence="7" type="primary">Contig2398.g2577</name>
    <name evidence="7" type="ORF">STYLEM_15662</name>
</gene>
<evidence type="ECO:0000256" key="1">
    <source>
        <dbReference type="ARBA" id="ARBA00001917"/>
    </source>
</evidence>
<keyword evidence="3" id="KW-0285">Flavoprotein</keyword>
<evidence type="ECO:0000256" key="2">
    <source>
        <dbReference type="ARBA" id="ARBA00004725"/>
    </source>
</evidence>
<evidence type="ECO:0000313" key="8">
    <source>
        <dbReference type="Proteomes" id="UP000039865"/>
    </source>
</evidence>
<organism evidence="7 8">
    <name type="scientific">Stylonychia lemnae</name>
    <name type="common">Ciliate</name>
    <dbReference type="NCBI Taxonomy" id="5949"/>
    <lineage>
        <taxon>Eukaryota</taxon>
        <taxon>Sar</taxon>
        <taxon>Alveolata</taxon>
        <taxon>Ciliophora</taxon>
        <taxon>Intramacronucleata</taxon>
        <taxon>Spirotrichea</taxon>
        <taxon>Stichotrichia</taxon>
        <taxon>Sporadotrichida</taxon>
        <taxon>Oxytrichidae</taxon>
        <taxon>Stylonychinae</taxon>
        <taxon>Stylonychia</taxon>
    </lineage>
</organism>
<dbReference type="InterPro" id="IPR005720">
    <property type="entry name" value="Dihydroorotate_DH_cat"/>
</dbReference>
<keyword evidence="5" id="KW-0560">Oxidoreductase</keyword>
<name>A0A078AZD6_STYLE</name>
<dbReference type="GO" id="GO:0009220">
    <property type="term" value="P:pyrimidine ribonucleotide biosynthetic process"/>
    <property type="evidence" value="ECO:0007669"/>
    <property type="project" value="TreeGrafter"/>
</dbReference>
<keyword evidence="8" id="KW-1185">Reference proteome</keyword>
<evidence type="ECO:0000313" key="7">
    <source>
        <dbReference type="EMBL" id="CDW86567.1"/>
    </source>
</evidence>
<sequence length="376" mass="43026">MLSSQIQIITFTRQKFRPIDQCIFALNVQLSIQLQVITKSGYRFNNPIGLGPNFDQKGQGIDCLHQTGLSFVEIGSGTLEQQNPHKLRTKVISIDLKNRDVKQIFQGVTPSLNLIVSNLVRRQTAIRDQKISPVINSIIGVNVQANLDTQRSIPYLTHTDFTKNIRELNDLCDYVVLNLTEDANSNGLSQYYKNEKALEKLISESVKARNSELGKLAALEYELADQDLYRDYTFSLRRYYQRNSMISTLKPMMIFLQISLNYVQDKQKFLATIISKCKIHGIDGIVLQDDSVENTKNLIKKFRELDSNKDLLLITQTKTMTGQQLYDQIKLGADLVQIYDKIVLDGPYATNDLLHELQEIMRLNGLKDVKLLYQKN</sequence>
<evidence type="ECO:0000256" key="3">
    <source>
        <dbReference type="ARBA" id="ARBA00022630"/>
    </source>
</evidence>
<reference evidence="7 8" key="1">
    <citation type="submission" date="2014-06" db="EMBL/GenBank/DDBJ databases">
        <authorList>
            <person name="Swart Estienne"/>
        </authorList>
    </citation>
    <scope>NUCLEOTIDE SEQUENCE [LARGE SCALE GENOMIC DNA]</scope>
    <source>
        <strain evidence="7 8">130c</strain>
    </source>
</reference>
<dbReference type="SUPFAM" id="SSF51395">
    <property type="entry name" value="FMN-linked oxidoreductases"/>
    <property type="match status" value="1"/>
</dbReference>
<dbReference type="Gene3D" id="3.20.20.70">
    <property type="entry name" value="Aldolase class I"/>
    <property type="match status" value="1"/>
</dbReference>
<dbReference type="InterPro" id="IPR013785">
    <property type="entry name" value="Aldolase_TIM"/>
</dbReference>
<proteinExistence type="predicted"/>
<keyword evidence="4" id="KW-0288">FMN</keyword>
<evidence type="ECO:0000256" key="5">
    <source>
        <dbReference type="ARBA" id="ARBA00023002"/>
    </source>
</evidence>
<dbReference type="EMBL" id="CCKQ01014778">
    <property type="protein sequence ID" value="CDW86567.1"/>
    <property type="molecule type" value="Genomic_DNA"/>
</dbReference>
<dbReference type="GO" id="GO:0004152">
    <property type="term" value="F:dihydroorotate dehydrogenase activity"/>
    <property type="evidence" value="ECO:0007669"/>
    <property type="project" value="TreeGrafter"/>
</dbReference>
<dbReference type="Pfam" id="PF01180">
    <property type="entry name" value="DHO_dh"/>
    <property type="match status" value="1"/>
</dbReference>
<dbReference type="FunCoup" id="A0A078AZD6">
    <property type="interactions" value="264"/>
</dbReference>